<evidence type="ECO:0000256" key="5">
    <source>
        <dbReference type="ARBA" id="ARBA00022801"/>
    </source>
</evidence>
<comment type="pathway">
    <text evidence="9">Protein degradation; proteasomal Pup-dependent pathway.</text>
</comment>
<dbReference type="Proteomes" id="UP001206128">
    <property type="component" value="Unassembled WGS sequence"/>
</dbReference>
<dbReference type="PROSITE" id="PS51476">
    <property type="entry name" value="PROTEASOME_BETA_2"/>
    <property type="match status" value="1"/>
</dbReference>
<evidence type="ECO:0000256" key="2">
    <source>
        <dbReference type="ARBA" id="ARBA00022490"/>
    </source>
</evidence>
<comment type="subcellular location">
    <subcellularLocation>
        <location evidence="9">Cytoplasm</location>
    </subcellularLocation>
</comment>
<evidence type="ECO:0000256" key="7">
    <source>
        <dbReference type="ARBA" id="ARBA00022942"/>
    </source>
</evidence>
<keyword evidence="6 9" id="KW-0068">Autocatalytic cleavage</keyword>
<evidence type="ECO:0000256" key="8">
    <source>
        <dbReference type="ARBA" id="ARBA00023145"/>
    </source>
</evidence>
<keyword evidence="4 9" id="KW-0888">Threonine protease</keyword>
<dbReference type="AlphaFoldDB" id="A0AAE3G8N1"/>
<evidence type="ECO:0000256" key="1">
    <source>
        <dbReference type="ARBA" id="ARBA00001198"/>
    </source>
</evidence>
<proteinExistence type="inferred from homology"/>
<keyword evidence="2 9" id="KW-0963">Cytoplasm</keyword>
<keyword evidence="7 9" id="KW-0647">Proteasome</keyword>
<dbReference type="GO" id="GO:0004298">
    <property type="term" value="F:threonine-type endopeptidase activity"/>
    <property type="evidence" value="ECO:0007669"/>
    <property type="project" value="UniProtKB-UniRule"/>
</dbReference>
<reference evidence="11" key="1">
    <citation type="submission" date="2022-06" db="EMBL/GenBank/DDBJ databases">
        <title>Genomic Encyclopedia of Archaeal and Bacterial Type Strains, Phase II (KMG-II): from individual species to whole genera.</title>
        <authorList>
            <person name="Goeker M."/>
        </authorList>
    </citation>
    <scope>NUCLEOTIDE SEQUENCE</scope>
    <source>
        <strain evidence="11">DSM 43935</strain>
    </source>
</reference>
<comment type="subunit">
    <text evidence="9">The 20S proteasome core is composed of 14 alpha and 14 beta subunits that assemble into four stacked heptameric rings, resulting in a barrel-shaped structure. The two inner rings, each composed of seven catalytic beta subunits, are sandwiched by two outer rings, each composed of seven alpha subunits. The catalytic chamber with the active sites is on the inside of the barrel. Has a gated structure, the ends of the cylinder being occluded by the N-termini of the alpha-subunits. Is capped by the proteasome-associated ATPase, ARC.</text>
</comment>
<dbReference type="NCBIfam" id="TIGR03690">
    <property type="entry name" value="20S_bact_beta"/>
    <property type="match status" value="1"/>
</dbReference>
<organism evidence="11 12">
    <name type="scientific">Goodfellowiella coeruleoviolacea</name>
    <dbReference type="NCBI Taxonomy" id="334858"/>
    <lineage>
        <taxon>Bacteria</taxon>
        <taxon>Bacillati</taxon>
        <taxon>Actinomycetota</taxon>
        <taxon>Actinomycetes</taxon>
        <taxon>Pseudonocardiales</taxon>
        <taxon>Pseudonocardiaceae</taxon>
        <taxon>Goodfellowiella</taxon>
    </lineage>
</organism>
<feature type="propeptide" id="PRO_5041757366" description="Removed in mature form; by autocatalysis" evidence="9">
    <location>
        <begin position="1"/>
        <end position="58"/>
    </location>
</feature>
<dbReference type="Gene3D" id="3.60.20.10">
    <property type="entry name" value="Glutamine Phosphoribosylpyrophosphate, subunit 1, domain 1"/>
    <property type="match status" value="1"/>
</dbReference>
<protein>
    <recommendedName>
        <fullName evidence="9 10">Proteasome subunit beta</fullName>
        <ecNumber evidence="9 10">3.4.25.1</ecNumber>
    </recommendedName>
    <alternativeName>
        <fullName evidence="9">20S proteasome beta subunit</fullName>
    </alternativeName>
    <alternativeName>
        <fullName evidence="9">Proteasome core protein PrcB</fullName>
    </alternativeName>
</protein>
<comment type="activity regulation">
    <text evidence="9">The formation of the proteasomal ATPase ARC-20S proteasome complex, likely via the docking of the C-termini of ARC into the intersubunit pockets in the alpha-rings, may trigger opening of the gate for substrate entry. Interconversion between the open-gate and close-gate conformations leads to a dynamic regulation of the 20S proteasome proteolysis activity.</text>
</comment>
<dbReference type="GO" id="GO:0019941">
    <property type="term" value="P:modification-dependent protein catabolic process"/>
    <property type="evidence" value="ECO:0007669"/>
    <property type="project" value="UniProtKB-UniRule"/>
</dbReference>
<dbReference type="HAMAP" id="MF_02113_B">
    <property type="entry name" value="Proteasome_B_B"/>
    <property type="match status" value="1"/>
</dbReference>
<dbReference type="Pfam" id="PF00227">
    <property type="entry name" value="Proteasome"/>
    <property type="match status" value="1"/>
</dbReference>
<name>A0AAE3G8N1_9PSEU</name>
<dbReference type="InterPro" id="IPR001353">
    <property type="entry name" value="Proteasome_sua/b"/>
</dbReference>
<feature type="active site" description="Nucleophile" evidence="9">
    <location>
        <position position="59"/>
    </location>
</feature>
<evidence type="ECO:0000256" key="4">
    <source>
        <dbReference type="ARBA" id="ARBA00022698"/>
    </source>
</evidence>
<dbReference type="PANTHER" id="PTHR32194">
    <property type="entry name" value="METALLOPROTEASE TLDD"/>
    <property type="match status" value="1"/>
</dbReference>
<keyword evidence="3 9" id="KW-0645">Protease</keyword>
<comment type="similarity">
    <text evidence="9">Belongs to the peptidase T1B family.</text>
</comment>
<evidence type="ECO:0000256" key="6">
    <source>
        <dbReference type="ARBA" id="ARBA00022813"/>
    </source>
</evidence>
<gene>
    <name evidence="9" type="primary">prcB</name>
    <name evidence="11" type="ORF">LX83_000537</name>
</gene>
<dbReference type="GO" id="GO:0010498">
    <property type="term" value="P:proteasomal protein catabolic process"/>
    <property type="evidence" value="ECO:0007669"/>
    <property type="project" value="UniProtKB-UniRule"/>
</dbReference>
<evidence type="ECO:0000256" key="9">
    <source>
        <dbReference type="HAMAP-Rule" id="MF_02113"/>
    </source>
</evidence>
<evidence type="ECO:0000256" key="10">
    <source>
        <dbReference type="NCBIfam" id="TIGR03690"/>
    </source>
</evidence>
<keyword evidence="12" id="KW-1185">Reference proteome</keyword>
<dbReference type="InterPro" id="IPR029055">
    <property type="entry name" value="Ntn_hydrolases_N"/>
</dbReference>
<comment type="function">
    <text evidence="9">Component of the proteasome core, a large protease complex with broad specificity involved in protein degradation.</text>
</comment>
<comment type="caution">
    <text evidence="11">The sequence shown here is derived from an EMBL/GenBank/DDBJ whole genome shotgun (WGS) entry which is preliminary data.</text>
</comment>
<dbReference type="EMBL" id="JAMTCK010000001">
    <property type="protein sequence ID" value="MCP2163697.1"/>
    <property type="molecule type" value="Genomic_DNA"/>
</dbReference>
<comment type="catalytic activity">
    <reaction evidence="1 9">
        <text>Cleavage of peptide bonds with very broad specificity.</text>
        <dbReference type="EC" id="3.4.25.1"/>
    </reaction>
</comment>
<dbReference type="CDD" id="cd01906">
    <property type="entry name" value="proteasome_protease_HslV"/>
    <property type="match status" value="1"/>
</dbReference>
<accession>A0AAE3G8N1</accession>
<keyword evidence="5 9" id="KW-0378">Hydrolase</keyword>
<dbReference type="GO" id="GO:0019774">
    <property type="term" value="C:proteasome core complex, beta-subunit complex"/>
    <property type="evidence" value="ECO:0007669"/>
    <property type="project" value="UniProtKB-UniRule"/>
</dbReference>
<dbReference type="InterPro" id="IPR023333">
    <property type="entry name" value="Proteasome_suB-type"/>
</dbReference>
<dbReference type="InterPro" id="IPR022483">
    <property type="entry name" value="PSB_actinobac"/>
</dbReference>
<dbReference type="PANTHER" id="PTHR32194:SF0">
    <property type="entry name" value="ATP-DEPENDENT PROTEASE SUBUNIT HSLV"/>
    <property type="match status" value="1"/>
</dbReference>
<evidence type="ECO:0000256" key="3">
    <source>
        <dbReference type="ARBA" id="ARBA00022670"/>
    </source>
</evidence>
<dbReference type="EC" id="3.4.25.1" evidence="9 10"/>
<feature type="chain" id="PRO_5041757367" description="Proteasome subunit beta" evidence="9">
    <location>
        <begin position="59"/>
        <end position="286"/>
    </location>
</feature>
<sequence length="286" mass="30209">MERHSARRPFGAAFPMADVPSGSSSFTDFLRVAAPRLLPNGRPTPHGVAAEQAGLPHGTTIVALTFRGGVVIAGDRRATSGSMISQRDVKKVYITDDYSAIGISGTVGIAVELARLFAVELQHYEKIEGVPLTLDGKAKRLATMVKSNLDNAMNGLIALPLFVGYDLDAAEADRGGRIISYDPVGGFYDETPTGYEAVGSGSVFAKTALKKLYDRDADRDAAVRAAVESLFDAADEDTGTGGPDLFRKIYPMVVTITAEGAEPIPDEDVASVVEAVVAARHERPGG</sequence>
<evidence type="ECO:0000313" key="12">
    <source>
        <dbReference type="Proteomes" id="UP001206128"/>
    </source>
</evidence>
<dbReference type="SUPFAM" id="SSF56235">
    <property type="entry name" value="N-terminal nucleophile aminohydrolases (Ntn hydrolases)"/>
    <property type="match status" value="1"/>
</dbReference>
<evidence type="ECO:0000313" key="11">
    <source>
        <dbReference type="EMBL" id="MCP2163697.1"/>
    </source>
</evidence>
<dbReference type="GO" id="GO:0005737">
    <property type="term" value="C:cytoplasm"/>
    <property type="evidence" value="ECO:0007669"/>
    <property type="project" value="UniProtKB-SubCell"/>
</dbReference>
<keyword evidence="8 9" id="KW-0865">Zymogen</keyword>
<dbReference type="RefSeq" id="WP_253766569.1">
    <property type="nucleotide sequence ID" value="NZ_JAMTCK010000001.1"/>
</dbReference>